<protein>
    <submittedName>
        <fullName evidence="2">Uncharacterized protein</fullName>
    </submittedName>
</protein>
<evidence type="ECO:0000313" key="2">
    <source>
        <dbReference type="EMBL" id="KAK5988103.1"/>
    </source>
</evidence>
<feature type="transmembrane region" description="Helical" evidence="1">
    <location>
        <begin position="12"/>
        <end position="34"/>
    </location>
</feature>
<evidence type="ECO:0000313" key="3">
    <source>
        <dbReference type="Proteomes" id="UP001338125"/>
    </source>
</evidence>
<evidence type="ECO:0000256" key="1">
    <source>
        <dbReference type="SAM" id="Phobius"/>
    </source>
</evidence>
<organism evidence="2 3">
    <name type="scientific">Cladobotryum mycophilum</name>
    <dbReference type="NCBI Taxonomy" id="491253"/>
    <lineage>
        <taxon>Eukaryota</taxon>
        <taxon>Fungi</taxon>
        <taxon>Dikarya</taxon>
        <taxon>Ascomycota</taxon>
        <taxon>Pezizomycotina</taxon>
        <taxon>Sordariomycetes</taxon>
        <taxon>Hypocreomycetidae</taxon>
        <taxon>Hypocreales</taxon>
        <taxon>Hypocreaceae</taxon>
        <taxon>Cladobotryum</taxon>
    </lineage>
</organism>
<keyword evidence="3" id="KW-1185">Reference proteome</keyword>
<accession>A0ABR0S7F7</accession>
<dbReference type="EMBL" id="JAVFKD010000016">
    <property type="protein sequence ID" value="KAK5988103.1"/>
    <property type="molecule type" value="Genomic_DNA"/>
</dbReference>
<reference evidence="2 3" key="1">
    <citation type="submission" date="2024-01" db="EMBL/GenBank/DDBJ databases">
        <title>Complete genome of Cladobotryum mycophilum ATHUM6906.</title>
        <authorList>
            <person name="Christinaki A.C."/>
            <person name="Myridakis A.I."/>
            <person name="Kouvelis V.N."/>
        </authorList>
    </citation>
    <scope>NUCLEOTIDE SEQUENCE [LARGE SCALE GENOMIC DNA]</scope>
    <source>
        <strain evidence="2 3">ATHUM6906</strain>
    </source>
</reference>
<dbReference type="Proteomes" id="UP001338125">
    <property type="component" value="Unassembled WGS sequence"/>
</dbReference>
<keyword evidence="1" id="KW-0472">Membrane</keyword>
<dbReference type="PANTHER" id="PTHR36587">
    <property type="entry name" value="EXPRESSION SITE-ASSOCIATED GENE 3 (ESAG3)-LIKE PROTEIN"/>
    <property type="match status" value="1"/>
</dbReference>
<dbReference type="CDD" id="cd22997">
    <property type="entry name" value="GT_LH"/>
    <property type="match status" value="1"/>
</dbReference>
<keyword evidence="1" id="KW-1133">Transmembrane helix</keyword>
<name>A0ABR0S7F7_9HYPO</name>
<dbReference type="PANTHER" id="PTHR36587:SF2">
    <property type="entry name" value="EXPRESSION SITE-ASSOCIATED GENE 3 (ESAG3)-LIKE PROTEIN"/>
    <property type="match status" value="1"/>
</dbReference>
<sequence length="534" mass="60060">MLALLVSGSRRPMSIVGVAFLFSTLVLLLIASVIRQHSSSILRGTWPTGVQRSDSSSATQEKLSGDATRNIHILLPATQSNVNLCKTLLTMTILGYPNPHLVAWEDKDDSRGLLGGGSHFAKITRTLEYINDAERRKQPGFDDELVFMLDAYDIWFQLPLDILLSRYNGIVAEENARVAHRMGRAYSKEGISSRVVFGAGKRCAPNLLHSVSCYPVPESPLPDDLYGGNTDTLIGMNQWSSFRTRYLNSGYLIGPVGEMRRVLERAKAKLEECIERKGAGFDDGSGASDFCYHGSDQSIFVEMFGEQEFHREVMRRHHRNGLDDLLDKVIPNRAGALPPPTNVQNAPVLDRLDPGFTHQMVNKTYLPGKPLEFGIALDYWSLLGHQTSNALTDGRYIRQNRPLEPQVGKQGFYECKAKAPILKDLPTEPLEWLGHGEPNRWEAMPLYTEICTGSVPIMIHHNSVYKEQRELQWNQTWWHGRSRALLDERRRTGALQLRDGIPTDKGKVMRWEELCPASVEPELFRDVESGEGAH</sequence>
<proteinExistence type="predicted"/>
<comment type="caution">
    <text evidence="2">The sequence shown here is derived from an EMBL/GenBank/DDBJ whole genome shotgun (WGS) entry which is preliminary data.</text>
</comment>
<keyword evidence="1" id="KW-0812">Transmembrane</keyword>
<gene>
    <name evidence="2" type="ORF">PT974_12242</name>
</gene>